<dbReference type="SUPFAM" id="SSF82771">
    <property type="entry name" value="GIY-YIG endonuclease"/>
    <property type="match status" value="1"/>
</dbReference>
<proteinExistence type="predicted"/>
<evidence type="ECO:0000313" key="3">
    <source>
        <dbReference type="Proteomes" id="UP000189970"/>
    </source>
</evidence>
<dbReference type="InterPro" id="IPR000305">
    <property type="entry name" value="GIY-YIG_endonuc"/>
</dbReference>
<name>A0A1V4DE86_9ENTE</name>
<dbReference type="Pfam" id="PF01541">
    <property type="entry name" value="GIY-YIG"/>
    <property type="match status" value="1"/>
</dbReference>
<dbReference type="CDD" id="cd10439">
    <property type="entry name" value="GIY-YIG_COG3410"/>
    <property type="match status" value="1"/>
</dbReference>
<evidence type="ECO:0000259" key="1">
    <source>
        <dbReference type="PROSITE" id="PS50164"/>
    </source>
</evidence>
<dbReference type="Proteomes" id="UP000189970">
    <property type="component" value="Unassembled WGS sequence"/>
</dbReference>
<comment type="caution">
    <text evidence="2">The sequence shown here is derived from an EMBL/GenBank/DDBJ whole genome shotgun (WGS) entry which is preliminary data.</text>
</comment>
<dbReference type="InterPro" id="IPR035901">
    <property type="entry name" value="GIY-YIG_endonuc_sf"/>
</dbReference>
<dbReference type="InterPro" id="IPR027417">
    <property type="entry name" value="P-loop_NTPase"/>
</dbReference>
<dbReference type="Gene3D" id="3.40.50.300">
    <property type="entry name" value="P-loop containing nucleotide triphosphate hydrolases"/>
    <property type="match status" value="1"/>
</dbReference>
<dbReference type="GO" id="GO:0004519">
    <property type="term" value="F:endonuclease activity"/>
    <property type="evidence" value="ECO:0007669"/>
    <property type="project" value="UniProtKB-KW"/>
</dbReference>
<dbReference type="EMBL" id="MVAB01000001">
    <property type="protein sequence ID" value="OPF86797.1"/>
    <property type="molecule type" value="Genomic_DNA"/>
</dbReference>
<sequence length="554" mass="63779">MSSYRVINLTLKNGEIVDKFEKLQTNVLENNPVTYVYYNLKKKKIYVGETNGFTRRHNEHLGELNPKVDYKEYTNCLVIYSNLFDKSSILDLESLLLNYMIAESDVTKFIFANGNNGQTELVYKNKEEILTEVFYKLWGNELHQLGLIHNPNIEELRESLLFKYSPFKQLSPKQKLICDEIEKDVAKKYLIEAPAGSGKSVLFTNLAFSLAEKNPDLRIGLITTGNLTRQFNLIFKSIGLNGRLTVKTGSQLIVDARNNDKRFDVIIVDEAHKLKQHYRKGHPNARRHLNEGDEEITLLEELTDGLVLLYDPYQGIKPQNIRPSEIRKLTKDYKKLLLMQQFRIGGNGDFSGEDFLKGILYGFQLSDDKNFNSKVFEDDYFKIVDTFKEVIDYVDDHSHAYPKTTNRVIAGYCREWASNTGKKENKGKKAEELPFDWNEDGIQKRWNSTYEDWVKKPNSEKEIGSIHAIQGYDLNYSGVIIGSDITVENGQIVAVPENYKDIGGTPLKEEFSLSELTEYILNIYYVLLSRGIDGCAVYFEDKSVEKLFKERVGL</sequence>
<keyword evidence="3" id="KW-1185">Reference proteome</keyword>
<accession>A0A1V4DE86</accession>
<reference evidence="2 3" key="1">
    <citation type="submission" date="2017-02" db="EMBL/GenBank/DDBJ databases">
        <title>Vagococcus cremeus sp. nov., isolated from the small intestine of a marten, Martes flavigula.</title>
        <authorList>
            <person name="Tak E.J."/>
            <person name="Bae J.-W."/>
        </authorList>
    </citation>
    <scope>NUCLEOTIDE SEQUENCE [LARGE SCALE GENOMIC DNA]</scope>
    <source>
        <strain evidence="2 3">D7T301</strain>
    </source>
</reference>
<dbReference type="PROSITE" id="PS50164">
    <property type="entry name" value="GIY_YIG"/>
    <property type="match status" value="1"/>
</dbReference>
<gene>
    <name evidence="2" type="ORF">BW731_00570</name>
</gene>
<evidence type="ECO:0000313" key="2">
    <source>
        <dbReference type="EMBL" id="OPF86797.1"/>
    </source>
</evidence>
<dbReference type="InterPro" id="IPR018647">
    <property type="entry name" value="SLFN_3-like_DNA/RNA_helicase"/>
</dbReference>
<dbReference type="RefSeq" id="WP_079344802.1">
    <property type="nucleotide sequence ID" value="NZ_MVAB01000001.1"/>
</dbReference>
<keyword evidence="2" id="KW-0378">Hydrolase</keyword>
<organism evidence="2 3">
    <name type="scientific">Vagococcus martis</name>
    <dbReference type="NCBI Taxonomy" id="1768210"/>
    <lineage>
        <taxon>Bacteria</taxon>
        <taxon>Bacillati</taxon>
        <taxon>Bacillota</taxon>
        <taxon>Bacilli</taxon>
        <taxon>Lactobacillales</taxon>
        <taxon>Enterococcaceae</taxon>
        <taxon>Vagococcus</taxon>
    </lineage>
</organism>
<keyword evidence="2" id="KW-0540">Nuclease</keyword>
<dbReference type="SUPFAM" id="SSF52540">
    <property type="entry name" value="P-loop containing nucleoside triphosphate hydrolases"/>
    <property type="match status" value="1"/>
</dbReference>
<keyword evidence="2" id="KW-0255">Endonuclease</keyword>
<feature type="domain" description="GIY-YIG" evidence="1">
    <location>
        <begin position="30"/>
        <end position="111"/>
    </location>
</feature>
<protein>
    <submittedName>
        <fullName evidence="2">Endonuclease</fullName>
    </submittedName>
</protein>
<dbReference type="AlphaFoldDB" id="A0A1V4DE86"/>
<dbReference type="Pfam" id="PF09848">
    <property type="entry name" value="SLFN-g3_helicase"/>
    <property type="match status" value="1"/>
</dbReference>